<dbReference type="AlphaFoldDB" id="A0A517NBH1"/>
<dbReference type="OrthoDB" id="278204at2"/>
<gene>
    <name evidence="1" type="ORF">K227x_28800</name>
</gene>
<sequence>MPESAEQLIAAALQLAPATYLQETRGFRFQKFPSVFAYVIRAQQVFVVALAHAKRKPSYWRDRLEQ</sequence>
<accession>A0A517NBH1</accession>
<evidence type="ECO:0008006" key="3">
    <source>
        <dbReference type="Google" id="ProtNLM"/>
    </source>
</evidence>
<dbReference type="KEGG" id="rlc:K227x_28800"/>
<evidence type="ECO:0000313" key="1">
    <source>
        <dbReference type="EMBL" id="QDT04489.1"/>
    </source>
</evidence>
<dbReference type="Proteomes" id="UP000318538">
    <property type="component" value="Chromosome"/>
</dbReference>
<name>A0A517NBH1_9BACT</name>
<keyword evidence="2" id="KW-1185">Reference proteome</keyword>
<protein>
    <recommendedName>
        <fullName evidence="3">Plasmid stabilization system protein</fullName>
    </recommendedName>
</protein>
<dbReference type="EMBL" id="CP036525">
    <property type="protein sequence ID" value="QDT04489.1"/>
    <property type="molecule type" value="Genomic_DNA"/>
</dbReference>
<reference evidence="1 2" key="1">
    <citation type="submission" date="2019-02" db="EMBL/GenBank/DDBJ databases">
        <title>Deep-cultivation of Planctomycetes and their phenomic and genomic characterization uncovers novel biology.</title>
        <authorList>
            <person name="Wiegand S."/>
            <person name="Jogler M."/>
            <person name="Boedeker C."/>
            <person name="Pinto D."/>
            <person name="Vollmers J."/>
            <person name="Rivas-Marin E."/>
            <person name="Kohn T."/>
            <person name="Peeters S.H."/>
            <person name="Heuer A."/>
            <person name="Rast P."/>
            <person name="Oberbeckmann S."/>
            <person name="Bunk B."/>
            <person name="Jeske O."/>
            <person name="Meyerdierks A."/>
            <person name="Storesund J.E."/>
            <person name="Kallscheuer N."/>
            <person name="Luecker S."/>
            <person name="Lage O.M."/>
            <person name="Pohl T."/>
            <person name="Merkel B.J."/>
            <person name="Hornburger P."/>
            <person name="Mueller R.-W."/>
            <person name="Bruemmer F."/>
            <person name="Labrenz M."/>
            <person name="Spormann A.M."/>
            <person name="Op den Camp H."/>
            <person name="Overmann J."/>
            <person name="Amann R."/>
            <person name="Jetten M.S.M."/>
            <person name="Mascher T."/>
            <person name="Medema M.H."/>
            <person name="Devos D.P."/>
            <person name="Kaster A.-K."/>
            <person name="Ovreas L."/>
            <person name="Rohde M."/>
            <person name="Galperin M.Y."/>
            <person name="Jogler C."/>
        </authorList>
    </citation>
    <scope>NUCLEOTIDE SEQUENCE [LARGE SCALE GENOMIC DNA]</scope>
    <source>
        <strain evidence="1 2">K22_7</strain>
    </source>
</reference>
<dbReference type="RefSeq" id="WP_145170126.1">
    <property type="nucleotide sequence ID" value="NZ_CP036525.1"/>
</dbReference>
<evidence type="ECO:0000313" key="2">
    <source>
        <dbReference type="Proteomes" id="UP000318538"/>
    </source>
</evidence>
<organism evidence="1 2">
    <name type="scientific">Rubripirellula lacrimiformis</name>
    <dbReference type="NCBI Taxonomy" id="1930273"/>
    <lineage>
        <taxon>Bacteria</taxon>
        <taxon>Pseudomonadati</taxon>
        <taxon>Planctomycetota</taxon>
        <taxon>Planctomycetia</taxon>
        <taxon>Pirellulales</taxon>
        <taxon>Pirellulaceae</taxon>
        <taxon>Rubripirellula</taxon>
    </lineage>
</organism>
<proteinExistence type="predicted"/>